<dbReference type="InterPro" id="IPR040690">
    <property type="entry name" value="FtsX_ECD"/>
</dbReference>
<dbReference type="Pfam" id="PF18075">
    <property type="entry name" value="FtsX_ECD"/>
    <property type="match status" value="1"/>
</dbReference>
<evidence type="ECO:0000313" key="15">
    <source>
        <dbReference type="Proteomes" id="UP000176420"/>
    </source>
</evidence>
<feature type="transmembrane region" description="Helical" evidence="11">
    <location>
        <begin position="275"/>
        <end position="298"/>
    </location>
</feature>
<evidence type="ECO:0000256" key="6">
    <source>
        <dbReference type="ARBA" id="ARBA00022692"/>
    </source>
</evidence>
<feature type="transmembrane region" description="Helical" evidence="11">
    <location>
        <begin position="20"/>
        <end position="46"/>
    </location>
</feature>
<feature type="domain" description="FtsX extracellular" evidence="13">
    <location>
        <begin position="58"/>
        <end position="146"/>
    </location>
</feature>
<feature type="transmembrane region" description="Helical" evidence="11">
    <location>
        <begin position="231"/>
        <end position="251"/>
    </location>
</feature>
<evidence type="ECO:0000256" key="1">
    <source>
        <dbReference type="ARBA" id="ARBA00004651"/>
    </source>
</evidence>
<evidence type="ECO:0000256" key="2">
    <source>
        <dbReference type="ARBA" id="ARBA00007379"/>
    </source>
</evidence>
<keyword evidence="9 10" id="KW-0131">Cell cycle</keyword>
<comment type="subcellular location">
    <subcellularLocation>
        <location evidence="1">Cell membrane</location>
        <topology evidence="1">Multi-pass membrane protein</topology>
    </subcellularLocation>
</comment>
<comment type="caution">
    <text evidence="14">The sequence shown here is derived from an EMBL/GenBank/DDBJ whole genome shotgun (WGS) entry which is preliminary data.</text>
</comment>
<keyword evidence="4 10" id="KW-1003">Cell membrane</keyword>
<evidence type="ECO:0000313" key="14">
    <source>
        <dbReference type="EMBL" id="OGY85850.1"/>
    </source>
</evidence>
<keyword evidence="7 11" id="KW-1133">Transmembrane helix</keyword>
<keyword evidence="8 10" id="KW-0472">Membrane</keyword>
<feature type="transmembrane region" description="Helical" evidence="11">
    <location>
        <begin position="178"/>
        <end position="198"/>
    </location>
</feature>
<evidence type="ECO:0000256" key="8">
    <source>
        <dbReference type="ARBA" id="ARBA00023136"/>
    </source>
</evidence>
<dbReference type="InterPro" id="IPR003838">
    <property type="entry name" value="ABC3_permease_C"/>
</dbReference>
<name>A0A1G2BC32_9BACT</name>
<sequence>MILALARATKFAIQNFWRNLWLSIITVFILVLTTMSITLVVGMNVIGQQIISAVEQKVDVDLYFYDNVSEEQILQAQKYTQTIEGVADVIYISKTDALAKFRESHKDDPSIIAALDELDENVLPASLTIRAKDIEKYPGIIEAFQKSNFNTLIDRTDYSDNQDIINGITQITQRAYQIGMGVSIIFVIIAIIVIFNTIRITIYSHREEVGIMKLVGATNWFVRGPFILESVLIGLISAFITTLLFGTLLYFSDATVRAFFSGYDFSIFVYFQKHLLSFVLAELAIGVVLSVVSSMVAINRHLKT</sequence>
<evidence type="ECO:0000256" key="11">
    <source>
        <dbReference type="SAM" id="Phobius"/>
    </source>
</evidence>
<accession>A0A1G2BC32</accession>
<dbReference type="Gene3D" id="3.30.70.3040">
    <property type="match status" value="1"/>
</dbReference>
<evidence type="ECO:0000256" key="9">
    <source>
        <dbReference type="ARBA" id="ARBA00023306"/>
    </source>
</evidence>
<dbReference type="PANTHER" id="PTHR47755:SF1">
    <property type="entry name" value="CELL DIVISION PROTEIN FTSX"/>
    <property type="match status" value="1"/>
</dbReference>
<feature type="domain" description="ABC3 transporter permease C-terminal" evidence="12">
    <location>
        <begin position="182"/>
        <end position="301"/>
    </location>
</feature>
<evidence type="ECO:0000256" key="5">
    <source>
        <dbReference type="ARBA" id="ARBA00022618"/>
    </source>
</evidence>
<evidence type="ECO:0000256" key="3">
    <source>
        <dbReference type="ARBA" id="ARBA00021907"/>
    </source>
</evidence>
<keyword evidence="6 11" id="KW-0812">Transmembrane</keyword>
<dbReference type="InterPro" id="IPR004513">
    <property type="entry name" value="FtsX"/>
</dbReference>
<dbReference type="PANTHER" id="PTHR47755">
    <property type="entry name" value="CELL DIVISION PROTEIN FTSX"/>
    <property type="match status" value="1"/>
</dbReference>
<dbReference type="GO" id="GO:0005886">
    <property type="term" value="C:plasma membrane"/>
    <property type="evidence" value="ECO:0007669"/>
    <property type="project" value="UniProtKB-SubCell"/>
</dbReference>
<protein>
    <recommendedName>
        <fullName evidence="3 10">Cell division protein FtsX</fullName>
    </recommendedName>
</protein>
<gene>
    <name evidence="14" type="ORF">A2319_05855</name>
</gene>
<evidence type="ECO:0000259" key="13">
    <source>
        <dbReference type="Pfam" id="PF18075"/>
    </source>
</evidence>
<dbReference type="EMBL" id="MHKI01000027">
    <property type="protein sequence ID" value="OGY85850.1"/>
    <property type="molecule type" value="Genomic_DNA"/>
</dbReference>
<evidence type="ECO:0000256" key="7">
    <source>
        <dbReference type="ARBA" id="ARBA00022989"/>
    </source>
</evidence>
<dbReference type="Proteomes" id="UP000176420">
    <property type="component" value="Unassembled WGS sequence"/>
</dbReference>
<dbReference type="PIRSF" id="PIRSF003097">
    <property type="entry name" value="FtsX"/>
    <property type="match status" value="1"/>
</dbReference>
<dbReference type="AlphaFoldDB" id="A0A1G2BC32"/>
<keyword evidence="5 10" id="KW-0132">Cell division</keyword>
<evidence type="ECO:0000256" key="4">
    <source>
        <dbReference type="ARBA" id="ARBA00022475"/>
    </source>
</evidence>
<organism evidence="14 15">
    <name type="scientific">Candidatus Kerfeldbacteria bacterium RIFOXYB2_FULL_38_14</name>
    <dbReference type="NCBI Taxonomy" id="1798547"/>
    <lineage>
        <taxon>Bacteria</taxon>
        <taxon>Candidatus Kerfeldiibacteriota</taxon>
    </lineage>
</organism>
<dbReference type="Pfam" id="PF02687">
    <property type="entry name" value="FtsX"/>
    <property type="match status" value="1"/>
</dbReference>
<evidence type="ECO:0000259" key="12">
    <source>
        <dbReference type="Pfam" id="PF02687"/>
    </source>
</evidence>
<dbReference type="GO" id="GO:0051301">
    <property type="term" value="P:cell division"/>
    <property type="evidence" value="ECO:0007669"/>
    <property type="project" value="UniProtKB-KW"/>
</dbReference>
<reference evidence="14 15" key="1">
    <citation type="journal article" date="2016" name="Nat. Commun.">
        <title>Thousands of microbial genomes shed light on interconnected biogeochemical processes in an aquifer system.</title>
        <authorList>
            <person name="Anantharaman K."/>
            <person name="Brown C.T."/>
            <person name="Hug L.A."/>
            <person name="Sharon I."/>
            <person name="Castelle C.J."/>
            <person name="Probst A.J."/>
            <person name="Thomas B.C."/>
            <person name="Singh A."/>
            <person name="Wilkins M.J."/>
            <person name="Karaoz U."/>
            <person name="Brodie E.L."/>
            <person name="Williams K.H."/>
            <person name="Hubbard S.S."/>
            <person name="Banfield J.F."/>
        </authorList>
    </citation>
    <scope>NUCLEOTIDE SEQUENCE [LARGE SCALE GENOMIC DNA]</scope>
</reference>
<comment type="similarity">
    <text evidence="2 10">Belongs to the ABC-4 integral membrane protein family. FtsX subfamily.</text>
</comment>
<proteinExistence type="inferred from homology"/>
<evidence type="ECO:0000256" key="10">
    <source>
        <dbReference type="PIRNR" id="PIRNR003097"/>
    </source>
</evidence>